<dbReference type="InterPro" id="IPR004684">
    <property type="entry name" value="2keto-3dGluconate_permease"/>
</dbReference>
<feature type="transmembrane region" description="Helical" evidence="9">
    <location>
        <begin position="289"/>
        <end position="310"/>
    </location>
</feature>
<feature type="transmembrane region" description="Helical" evidence="9">
    <location>
        <begin position="12"/>
        <end position="29"/>
    </location>
</feature>
<feature type="transmembrane region" description="Helical" evidence="9">
    <location>
        <begin position="41"/>
        <end position="60"/>
    </location>
</feature>
<feature type="transmembrane region" description="Helical" evidence="9">
    <location>
        <begin position="81"/>
        <end position="99"/>
    </location>
</feature>
<evidence type="ECO:0000256" key="7">
    <source>
        <dbReference type="ARBA" id="ARBA00022989"/>
    </source>
</evidence>
<keyword evidence="11" id="KW-1185">Reference proteome</keyword>
<feature type="transmembrane region" description="Helical" evidence="9">
    <location>
        <begin position="224"/>
        <end position="245"/>
    </location>
</feature>
<keyword evidence="7 9" id="KW-1133">Transmembrane helix</keyword>
<feature type="transmembrane region" description="Helical" evidence="9">
    <location>
        <begin position="257"/>
        <end position="277"/>
    </location>
</feature>
<name>A0ABW0W1C1_9BACL</name>
<dbReference type="Pfam" id="PF03812">
    <property type="entry name" value="KdgT"/>
    <property type="match status" value="1"/>
</dbReference>
<evidence type="ECO:0000256" key="9">
    <source>
        <dbReference type="SAM" id="Phobius"/>
    </source>
</evidence>
<feature type="transmembrane region" description="Helical" evidence="9">
    <location>
        <begin position="200"/>
        <end position="218"/>
    </location>
</feature>
<feature type="transmembrane region" description="Helical" evidence="9">
    <location>
        <begin position="140"/>
        <end position="165"/>
    </location>
</feature>
<dbReference type="EMBL" id="JBHSOW010000084">
    <property type="protein sequence ID" value="MFC5651943.1"/>
    <property type="molecule type" value="Genomic_DNA"/>
</dbReference>
<evidence type="ECO:0000256" key="8">
    <source>
        <dbReference type="ARBA" id="ARBA00023136"/>
    </source>
</evidence>
<keyword evidence="2" id="KW-0813">Transport</keyword>
<sequence length="322" mass="33481">MKIKAAIDRIPGGLMILPLFLGAILRTMFPNLADDTIFKGSFTGGMMTGATALLGAYYICLGTTLQFRSTGYILKKGVSLWAGKILTTLVISLLIRYFAPDQNHLFLGLSALAIVAAFSDSNGGLYMALVGQLGKRKEDVAAYSVMSLESGPFFTMLILGVTGLASFPVEAFVFALLPLVIGMILGNLDIDMREFLSKGIHILIPMYSLGLGFGINLSNLVKSGASGIILGIAVVAITGIVLYSLDRLTGGNGVAGVAAASTAGNAAAVPMTVAAVYTGYQEIGASATAQVATCVIVTAILVPILTAWLARRNQVKESASGS</sequence>
<evidence type="ECO:0000313" key="10">
    <source>
        <dbReference type="EMBL" id="MFC5651943.1"/>
    </source>
</evidence>
<accession>A0ABW0W1C1</accession>
<dbReference type="Proteomes" id="UP001596047">
    <property type="component" value="Unassembled WGS sequence"/>
</dbReference>
<comment type="similarity">
    <text evidence="1">Belongs to the KdgT transporter family.</text>
</comment>
<keyword evidence="5 9" id="KW-0812">Transmembrane</keyword>
<keyword evidence="8 9" id="KW-0472">Membrane</keyword>
<feature type="transmembrane region" description="Helical" evidence="9">
    <location>
        <begin position="171"/>
        <end position="188"/>
    </location>
</feature>
<proteinExistence type="inferred from homology"/>
<keyword evidence="6" id="KW-0769">Symport</keyword>
<evidence type="ECO:0000313" key="11">
    <source>
        <dbReference type="Proteomes" id="UP001596047"/>
    </source>
</evidence>
<reference evidence="11" key="1">
    <citation type="journal article" date="2019" name="Int. J. Syst. Evol. Microbiol.">
        <title>The Global Catalogue of Microorganisms (GCM) 10K type strain sequencing project: providing services to taxonomists for standard genome sequencing and annotation.</title>
        <authorList>
            <consortium name="The Broad Institute Genomics Platform"/>
            <consortium name="The Broad Institute Genome Sequencing Center for Infectious Disease"/>
            <person name="Wu L."/>
            <person name="Ma J."/>
        </authorList>
    </citation>
    <scope>NUCLEOTIDE SEQUENCE [LARGE SCALE GENOMIC DNA]</scope>
    <source>
        <strain evidence="11">CGMCC 1.3240</strain>
    </source>
</reference>
<protein>
    <submittedName>
        <fullName evidence="10">2-keto-3-deoxygluconate permease</fullName>
    </submittedName>
</protein>
<evidence type="ECO:0000256" key="2">
    <source>
        <dbReference type="ARBA" id="ARBA00022448"/>
    </source>
</evidence>
<evidence type="ECO:0000256" key="1">
    <source>
        <dbReference type="ARBA" id="ARBA00006430"/>
    </source>
</evidence>
<comment type="caution">
    <text evidence="10">The sequence shown here is derived from an EMBL/GenBank/DDBJ whole genome shotgun (WGS) entry which is preliminary data.</text>
</comment>
<evidence type="ECO:0000256" key="5">
    <source>
        <dbReference type="ARBA" id="ARBA00022692"/>
    </source>
</evidence>
<gene>
    <name evidence="10" type="ORF">ACFPYJ_23045</name>
</gene>
<keyword evidence="3" id="KW-1003">Cell membrane</keyword>
<organism evidence="10 11">
    <name type="scientific">Paenibacillus solisilvae</name>
    <dbReference type="NCBI Taxonomy" id="2486751"/>
    <lineage>
        <taxon>Bacteria</taxon>
        <taxon>Bacillati</taxon>
        <taxon>Bacillota</taxon>
        <taxon>Bacilli</taxon>
        <taxon>Bacillales</taxon>
        <taxon>Paenibacillaceae</taxon>
        <taxon>Paenibacillus</taxon>
    </lineage>
</organism>
<dbReference type="RefSeq" id="WP_379190577.1">
    <property type="nucleotide sequence ID" value="NZ_JBHSOW010000084.1"/>
</dbReference>
<keyword evidence="4" id="KW-0762">Sugar transport</keyword>
<evidence type="ECO:0000256" key="3">
    <source>
        <dbReference type="ARBA" id="ARBA00022475"/>
    </source>
</evidence>
<evidence type="ECO:0000256" key="4">
    <source>
        <dbReference type="ARBA" id="ARBA00022597"/>
    </source>
</evidence>
<feature type="transmembrane region" description="Helical" evidence="9">
    <location>
        <begin position="105"/>
        <end position="128"/>
    </location>
</feature>
<evidence type="ECO:0000256" key="6">
    <source>
        <dbReference type="ARBA" id="ARBA00022847"/>
    </source>
</evidence>